<dbReference type="AlphaFoldDB" id="A0A941E6D8"/>
<dbReference type="GO" id="GO:0016757">
    <property type="term" value="F:glycosyltransferase activity"/>
    <property type="evidence" value="ECO:0007669"/>
    <property type="project" value="UniProtKB-KW"/>
</dbReference>
<dbReference type="EMBL" id="JAGSOH010000004">
    <property type="protein sequence ID" value="MBR7825287.1"/>
    <property type="molecule type" value="Genomic_DNA"/>
</dbReference>
<evidence type="ECO:0000256" key="2">
    <source>
        <dbReference type="ARBA" id="ARBA00022679"/>
    </source>
</evidence>
<dbReference type="PANTHER" id="PTHR12526">
    <property type="entry name" value="GLYCOSYLTRANSFERASE"/>
    <property type="match status" value="1"/>
</dbReference>
<organism evidence="3 4">
    <name type="scientific">Actinospica acidithermotolerans</name>
    <dbReference type="NCBI Taxonomy" id="2828514"/>
    <lineage>
        <taxon>Bacteria</taxon>
        <taxon>Bacillati</taxon>
        <taxon>Actinomycetota</taxon>
        <taxon>Actinomycetes</taxon>
        <taxon>Catenulisporales</taxon>
        <taxon>Actinospicaceae</taxon>
        <taxon>Actinospica</taxon>
    </lineage>
</organism>
<dbReference type="PANTHER" id="PTHR12526:SF510">
    <property type="entry name" value="D-INOSITOL 3-PHOSPHATE GLYCOSYLTRANSFERASE"/>
    <property type="match status" value="1"/>
</dbReference>
<reference evidence="3" key="1">
    <citation type="submission" date="2021-04" db="EMBL/GenBank/DDBJ databases">
        <title>Genome based classification of Actinospica acidithermotolerans sp. nov., an actinobacterium isolated from an Indonesian hot spring.</title>
        <authorList>
            <person name="Kusuma A.B."/>
            <person name="Putra K.E."/>
            <person name="Nafisah S."/>
            <person name="Loh J."/>
            <person name="Nouioui I."/>
            <person name="Goodfellow M."/>
        </authorList>
    </citation>
    <scope>NUCLEOTIDE SEQUENCE</scope>
    <source>
        <strain evidence="3">MGRD01-02</strain>
    </source>
</reference>
<name>A0A941E6D8_9ACTN</name>
<evidence type="ECO:0000313" key="4">
    <source>
        <dbReference type="Proteomes" id="UP000676325"/>
    </source>
</evidence>
<keyword evidence="4" id="KW-1185">Reference proteome</keyword>
<dbReference type="SUPFAM" id="SSF53756">
    <property type="entry name" value="UDP-Glycosyltransferase/glycogen phosphorylase"/>
    <property type="match status" value="1"/>
</dbReference>
<dbReference type="Proteomes" id="UP000676325">
    <property type="component" value="Unassembled WGS sequence"/>
</dbReference>
<dbReference type="EC" id="2.4.-.-" evidence="3"/>
<sequence>MKSHPRVGVLAEGLRAHGHDVAECNAPLGLDTASRVAILAQPWRLPQLGWRLASCWFRLAVGARRGPAPDAIVVGYMGHFDVRLARLLFRRTRIVLDHLIGAGDTARDRNLSGGGLKAKLLTAIDAGALKSADVIVVDTDEHLANLPEQHRSRGVVVPVGAPEDWFAAAPAQEKPGRGEDAPLRVAFFGLYTPLQGAPVIGEALGKLAGAPVEVTMVGHGQELEATREAAEGGCPTTWIEWVDSAELPALVADHDVCLGIFGTGPKALRVVPNKVFQGAAAGCAIVTSDTAPQRRALGDGAVYVPPGDATALADALTRLAEDRAELAAARKRAHDAVLERFGCSAVVEPLVRRLES</sequence>
<protein>
    <submittedName>
        <fullName evidence="3">Glycosyltransferase</fullName>
        <ecNumber evidence="3">2.4.-.-</ecNumber>
    </submittedName>
</protein>
<accession>A0A941E6D8</accession>
<comment type="caution">
    <text evidence="3">The sequence shown here is derived from an EMBL/GenBank/DDBJ whole genome shotgun (WGS) entry which is preliminary data.</text>
</comment>
<dbReference type="Pfam" id="PF13692">
    <property type="entry name" value="Glyco_trans_1_4"/>
    <property type="match status" value="1"/>
</dbReference>
<keyword evidence="1 3" id="KW-0328">Glycosyltransferase</keyword>
<evidence type="ECO:0000313" key="3">
    <source>
        <dbReference type="EMBL" id="MBR7825287.1"/>
    </source>
</evidence>
<keyword evidence="2 3" id="KW-0808">Transferase</keyword>
<dbReference type="Gene3D" id="3.40.50.2000">
    <property type="entry name" value="Glycogen Phosphorylase B"/>
    <property type="match status" value="2"/>
</dbReference>
<gene>
    <name evidence="3" type="ORF">KDK95_03135</name>
</gene>
<evidence type="ECO:0000256" key="1">
    <source>
        <dbReference type="ARBA" id="ARBA00022676"/>
    </source>
</evidence>
<proteinExistence type="predicted"/>